<dbReference type="PANTHER" id="PTHR30146:SF95">
    <property type="entry name" value="RIBOSE OPERON REPRESSOR"/>
    <property type="match status" value="1"/>
</dbReference>
<dbReference type="Pfam" id="PF13377">
    <property type="entry name" value="Peripla_BP_3"/>
    <property type="match status" value="1"/>
</dbReference>
<evidence type="ECO:0000256" key="2">
    <source>
        <dbReference type="ARBA" id="ARBA00023015"/>
    </source>
</evidence>
<accession>A0A238LL10</accession>
<dbReference type="Gene3D" id="1.10.260.40">
    <property type="entry name" value="lambda repressor-like DNA-binding domains"/>
    <property type="match status" value="1"/>
</dbReference>
<dbReference type="Proteomes" id="UP000201613">
    <property type="component" value="Unassembled WGS sequence"/>
</dbReference>
<dbReference type="OrthoDB" id="8433438at2"/>
<protein>
    <submittedName>
        <fullName evidence="6">Ribose operon repressor</fullName>
    </submittedName>
</protein>
<name>A0A238LL10_9RHOB</name>
<dbReference type="CDD" id="cd01392">
    <property type="entry name" value="HTH_LacI"/>
    <property type="match status" value="1"/>
</dbReference>
<dbReference type="EMBL" id="FXZK01000010">
    <property type="protein sequence ID" value="SMY09550.1"/>
    <property type="molecule type" value="Genomic_DNA"/>
</dbReference>
<evidence type="ECO:0000313" key="6">
    <source>
        <dbReference type="EMBL" id="SMY09550.1"/>
    </source>
</evidence>
<dbReference type="PROSITE" id="PS50932">
    <property type="entry name" value="HTH_LACI_2"/>
    <property type="match status" value="1"/>
</dbReference>
<keyword evidence="1" id="KW-0678">Repressor</keyword>
<dbReference type="GO" id="GO:0003700">
    <property type="term" value="F:DNA-binding transcription factor activity"/>
    <property type="evidence" value="ECO:0007669"/>
    <property type="project" value="TreeGrafter"/>
</dbReference>
<dbReference type="Gene3D" id="3.40.50.2300">
    <property type="match status" value="2"/>
</dbReference>
<dbReference type="InterPro" id="IPR000843">
    <property type="entry name" value="HTH_LacI"/>
</dbReference>
<dbReference type="SMART" id="SM00354">
    <property type="entry name" value="HTH_LACI"/>
    <property type="match status" value="1"/>
</dbReference>
<dbReference type="SUPFAM" id="SSF47413">
    <property type="entry name" value="lambda repressor-like DNA-binding domains"/>
    <property type="match status" value="1"/>
</dbReference>
<evidence type="ECO:0000256" key="4">
    <source>
        <dbReference type="ARBA" id="ARBA00023163"/>
    </source>
</evidence>
<dbReference type="PANTHER" id="PTHR30146">
    <property type="entry name" value="LACI-RELATED TRANSCRIPTIONAL REPRESSOR"/>
    <property type="match status" value="1"/>
</dbReference>
<dbReference type="RefSeq" id="WP_093993733.1">
    <property type="nucleotide sequence ID" value="NZ_FXZK01000010.1"/>
</dbReference>
<feature type="domain" description="HTH lacI-type" evidence="5">
    <location>
        <begin position="18"/>
        <end position="72"/>
    </location>
</feature>
<evidence type="ECO:0000256" key="3">
    <source>
        <dbReference type="ARBA" id="ARBA00023125"/>
    </source>
</evidence>
<reference evidence="6 7" key="1">
    <citation type="submission" date="2017-05" db="EMBL/GenBank/DDBJ databases">
        <authorList>
            <person name="Song R."/>
            <person name="Chenine A.L."/>
            <person name="Ruprecht R.M."/>
        </authorList>
    </citation>
    <scope>NUCLEOTIDE SEQUENCE [LARGE SCALE GENOMIC DNA]</scope>
    <source>
        <strain evidence="6 7">CECT 8899</strain>
    </source>
</reference>
<dbReference type="SUPFAM" id="SSF53822">
    <property type="entry name" value="Periplasmic binding protein-like I"/>
    <property type="match status" value="1"/>
</dbReference>
<keyword evidence="2" id="KW-0805">Transcription regulation</keyword>
<organism evidence="6 7">
    <name type="scientific">Flavimaricola marinus</name>
    <dbReference type="NCBI Taxonomy" id="1819565"/>
    <lineage>
        <taxon>Bacteria</taxon>
        <taxon>Pseudomonadati</taxon>
        <taxon>Pseudomonadota</taxon>
        <taxon>Alphaproteobacteria</taxon>
        <taxon>Rhodobacterales</taxon>
        <taxon>Paracoccaceae</taxon>
        <taxon>Flavimaricola</taxon>
    </lineage>
</organism>
<dbReference type="Pfam" id="PF00356">
    <property type="entry name" value="LacI"/>
    <property type="match status" value="1"/>
</dbReference>
<keyword evidence="7" id="KW-1185">Reference proteome</keyword>
<keyword evidence="4" id="KW-0804">Transcription</keyword>
<evidence type="ECO:0000256" key="1">
    <source>
        <dbReference type="ARBA" id="ARBA00022491"/>
    </source>
</evidence>
<dbReference type="GO" id="GO:0000976">
    <property type="term" value="F:transcription cis-regulatory region binding"/>
    <property type="evidence" value="ECO:0007669"/>
    <property type="project" value="TreeGrafter"/>
</dbReference>
<keyword evidence="3" id="KW-0238">DNA-binding</keyword>
<dbReference type="CDD" id="cd06278">
    <property type="entry name" value="PBP1_LacI-like"/>
    <property type="match status" value="1"/>
</dbReference>
<proteinExistence type="predicted"/>
<dbReference type="InterPro" id="IPR028082">
    <property type="entry name" value="Peripla_BP_I"/>
</dbReference>
<gene>
    <name evidence="6" type="primary">rbsR_5</name>
    <name evidence="6" type="ORF">LOM8899_03717</name>
</gene>
<sequence length="345" mass="36852">MAGTAVLARPKIAPNKPVTLKDVAEKAGVSTAAVSRSFTPGAPVSEDMRKLVLATADALGYRPNRLAAGLASGRTGLVGLVTDDFANPALLELLGHFTTHLQEQGFRPILMNLGGDVSADKAIRMVQEYGVEALVLLSPTLPLPFIRAFDQSGLTVVQAFDFKSHQPFVSQSAVQDAAAGRLAANTLHERGYRKLAYLGGPRGDKSVRDPFPGYRITGEKLGITVEPFDASSWSYEGGFDAIQGLLKSSQCDACFCASDVLAIGALAALRQAGVSVPDDFGLIGLDDIAMSGWHDIGLTTIRIPRDEIAGHCIDLMQELRSEPDRARESRLIKPELIERTTLRAG</sequence>
<dbReference type="InterPro" id="IPR010982">
    <property type="entry name" value="Lambda_DNA-bd_dom_sf"/>
</dbReference>
<dbReference type="InterPro" id="IPR046335">
    <property type="entry name" value="LacI/GalR-like_sensor"/>
</dbReference>
<dbReference type="AlphaFoldDB" id="A0A238LL10"/>
<evidence type="ECO:0000259" key="5">
    <source>
        <dbReference type="PROSITE" id="PS50932"/>
    </source>
</evidence>
<evidence type="ECO:0000313" key="7">
    <source>
        <dbReference type="Proteomes" id="UP000201613"/>
    </source>
</evidence>